<name>A0A0N0LU66_9HELI</name>
<protein>
    <submittedName>
        <fullName evidence="1">Uncharacterized protein</fullName>
    </submittedName>
</protein>
<sequence length="84" mass="9700">MKVWVNGVEIFKGIDDLVKKEIGYLWLKLCKNILVNSLTSKILLNSYNGRQKSKRKPFGFDEEDGLKLFKILCDFLRIASFGKS</sequence>
<accession>A0A0N0LU66</accession>
<comment type="caution">
    <text evidence="1">The sequence shown here is derived from an EMBL/GenBank/DDBJ whole genome shotgun (WGS) entry which is preliminary data.</text>
</comment>
<dbReference type="Proteomes" id="UP000037997">
    <property type="component" value="Unassembled WGS sequence"/>
</dbReference>
<evidence type="ECO:0000313" key="2">
    <source>
        <dbReference type="Proteomes" id="UP000037997"/>
    </source>
</evidence>
<proteinExistence type="predicted"/>
<dbReference type="AlphaFoldDB" id="A0A0N0LU66"/>
<dbReference type="EMBL" id="JNOC01000022">
    <property type="protein sequence ID" value="KPH56049.1"/>
    <property type="molecule type" value="Genomic_DNA"/>
</dbReference>
<organism evidence="1 2">
    <name type="scientific">Helicobacter pullorum</name>
    <dbReference type="NCBI Taxonomy" id="35818"/>
    <lineage>
        <taxon>Bacteria</taxon>
        <taxon>Pseudomonadati</taxon>
        <taxon>Campylobacterota</taxon>
        <taxon>Epsilonproteobacteria</taxon>
        <taxon>Campylobacterales</taxon>
        <taxon>Helicobacteraceae</taxon>
        <taxon>Helicobacter</taxon>
    </lineage>
</organism>
<gene>
    <name evidence="1" type="ORF">HPU229334_04830</name>
</gene>
<reference evidence="1 2" key="1">
    <citation type="submission" date="2014-06" db="EMBL/GenBank/DDBJ databases">
        <title>Helicobacter pullorum isolates in fresh chicken meat - phenotypic and genotypic features.</title>
        <authorList>
            <person name="Borges V."/>
            <person name="Santos A."/>
            <person name="Correia C.B."/>
            <person name="Saraiva M."/>
            <person name="Menard A."/>
            <person name="Vieira L."/>
            <person name="Sampaio D.A."/>
            <person name="Gomes J.P."/>
            <person name="Oleastro M."/>
        </authorList>
    </citation>
    <scope>NUCLEOTIDE SEQUENCE [LARGE SCALE GENOMIC DNA]</scope>
    <source>
        <strain evidence="1 2">229334/12</strain>
    </source>
</reference>
<evidence type="ECO:0000313" key="1">
    <source>
        <dbReference type="EMBL" id="KPH56049.1"/>
    </source>
</evidence>